<protein>
    <submittedName>
        <fullName evidence="1">Uncharacterized protein</fullName>
    </submittedName>
</protein>
<proteinExistence type="predicted"/>
<name>A0A7J7KPB6_BUGNE</name>
<evidence type="ECO:0000313" key="2">
    <source>
        <dbReference type="Proteomes" id="UP000593567"/>
    </source>
</evidence>
<organism evidence="1 2">
    <name type="scientific">Bugula neritina</name>
    <name type="common">Brown bryozoan</name>
    <name type="synonym">Sertularia neritina</name>
    <dbReference type="NCBI Taxonomy" id="10212"/>
    <lineage>
        <taxon>Eukaryota</taxon>
        <taxon>Metazoa</taxon>
        <taxon>Spiralia</taxon>
        <taxon>Lophotrochozoa</taxon>
        <taxon>Bryozoa</taxon>
        <taxon>Gymnolaemata</taxon>
        <taxon>Cheilostomatida</taxon>
        <taxon>Flustrina</taxon>
        <taxon>Buguloidea</taxon>
        <taxon>Bugulidae</taxon>
        <taxon>Bugula</taxon>
    </lineage>
</organism>
<dbReference type="Proteomes" id="UP000593567">
    <property type="component" value="Unassembled WGS sequence"/>
</dbReference>
<keyword evidence="2" id="KW-1185">Reference proteome</keyword>
<evidence type="ECO:0000313" key="1">
    <source>
        <dbReference type="EMBL" id="KAF6039955.1"/>
    </source>
</evidence>
<dbReference type="EMBL" id="VXIV02000197">
    <property type="protein sequence ID" value="KAF6039955.1"/>
    <property type="molecule type" value="Genomic_DNA"/>
</dbReference>
<reference evidence="1" key="1">
    <citation type="submission" date="2020-06" db="EMBL/GenBank/DDBJ databases">
        <title>Draft genome of Bugula neritina, a colonial animal packing powerful symbionts and potential medicines.</title>
        <authorList>
            <person name="Rayko M."/>
        </authorList>
    </citation>
    <scope>NUCLEOTIDE SEQUENCE [LARGE SCALE GENOMIC DNA]</scope>
    <source>
        <strain evidence="1">Kwan_BN1</strain>
    </source>
</reference>
<sequence length="130" mass="15165">MNIKTMFEAETNRKTISVIEEISHLKCKRIVLQTVVSGVMMKRDKTSSLITTSKGVFSEFIIIIGVACRLRQMNRCRKPATRISTSNSNIYFYSPEVPMHLWSKEPDKICKKDIPFELRDYLYNCIFSQF</sequence>
<accession>A0A7J7KPB6</accession>
<gene>
    <name evidence="1" type="ORF">EB796_001736</name>
</gene>
<comment type="caution">
    <text evidence="1">The sequence shown here is derived from an EMBL/GenBank/DDBJ whole genome shotgun (WGS) entry which is preliminary data.</text>
</comment>
<dbReference type="AlphaFoldDB" id="A0A7J7KPB6"/>